<protein>
    <submittedName>
        <fullName evidence="1">Uncharacterized protein</fullName>
    </submittedName>
</protein>
<name>A0A418MEF2_9BACT</name>
<reference evidence="1 2" key="1">
    <citation type="submission" date="2018-08" db="EMBL/GenBank/DDBJ databases">
        <title>Fibrisoma montanum sp. nov., isolated from Danxia mountain soil.</title>
        <authorList>
            <person name="Huang Y."/>
        </authorList>
    </citation>
    <scope>NUCLEOTIDE SEQUENCE [LARGE SCALE GENOMIC DNA]</scope>
    <source>
        <strain evidence="1 2">HYT19</strain>
    </source>
</reference>
<dbReference type="AlphaFoldDB" id="A0A418MEF2"/>
<organism evidence="1 2">
    <name type="scientific">Fibrisoma montanum</name>
    <dbReference type="NCBI Taxonomy" id="2305895"/>
    <lineage>
        <taxon>Bacteria</taxon>
        <taxon>Pseudomonadati</taxon>
        <taxon>Bacteroidota</taxon>
        <taxon>Cytophagia</taxon>
        <taxon>Cytophagales</taxon>
        <taxon>Spirosomataceae</taxon>
        <taxon>Fibrisoma</taxon>
    </lineage>
</organism>
<evidence type="ECO:0000313" key="1">
    <source>
        <dbReference type="EMBL" id="RIV25190.1"/>
    </source>
</evidence>
<dbReference type="Proteomes" id="UP000283523">
    <property type="component" value="Unassembled WGS sequence"/>
</dbReference>
<dbReference type="RefSeq" id="WP_119667076.1">
    <property type="nucleotide sequence ID" value="NZ_QXED01000002.1"/>
</dbReference>
<sequence>MKVYVNLAFLENLFLYEEQTDRHFYIKNLLKSSRSNVEVIVDVDIDEAYNDPAKRDVKTLLRQITQNITASDFTFSTACQNQAFHETGEPRLFFIDGLSLTIDEQFGCFYVSTDCLEKADFLFYAEELRIDRIQRDWSILNKVKHPCNALVLTDNYLFSNDTNLENIKSICANLMPSSLAEGFRFDITLIGYDSKNDFRPIQGQYDNLMTYFKTTFPYPVNLTIIREAYHDRYVFTNYYRIASGKGFALFKNGRLSGNDETTLNCKSLAYEGRLSSTYQTRNEELLKCQKINQAERVKERLAGSRINRLL</sequence>
<dbReference type="OrthoDB" id="1429235at2"/>
<proteinExistence type="predicted"/>
<accession>A0A418MEF2</accession>
<keyword evidence="2" id="KW-1185">Reference proteome</keyword>
<comment type="caution">
    <text evidence="1">The sequence shown here is derived from an EMBL/GenBank/DDBJ whole genome shotgun (WGS) entry which is preliminary data.</text>
</comment>
<evidence type="ECO:0000313" key="2">
    <source>
        <dbReference type="Proteomes" id="UP000283523"/>
    </source>
</evidence>
<dbReference type="EMBL" id="QXED01000002">
    <property type="protein sequence ID" value="RIV25190.1"/>
    <property type="molecule type" value="Genomic_DNA"/>
</dbReference>
<gene>
    <name evidence="1" type="ORF">DYU11_07710</name>
</gene>